<dbReference type="AlphaFoldDB" id="A0AAN6TKX9"/>
<evidence type="ECO:0000313" key="3">
    <source>
        <dbReference type="EMBL" id="KAK4115966.1"/>
    </source>
</evidence>
<dbReference type="Proteomes" id="UP001302812">
    <property type="component" value="Unassembled WGS sequence"/>
</dbReference>
<feature type="transmembrane region" description="Helical" evidence="2">
    <location>
        <begin position="100"/>
        <end position="124"/>
    </location>
</feature>
<comment type="caution">
    <text evidence="3">The sequence shown here is derived from an EMBL/GenBank/DDBJ whole genome shotgun (WGS) entry which is preliminary data.</text>
</comment>
<name>A0AAN6TKX9_9PEZI</name>
<proteinExistence type="predicted"/>
<reference evidence="3" key="1">
    <citation type="journal article" date="2023" name="Mol. Phylogenet. Evol.">
        <title>Genome-scale phylogeny and comparative genomics of the fungal order Sordariales.</title>
        <authorList>
            <person name="Hensen N."/>
            <person name="Bonometti L."/>
            <person name="Westerberg I."/>
            <person name="Brannstrom I.O."/>
            <person name="Guillou S."/>
            <person name="Cros-Aarteil S."/>
            <person name="Calhoun S."/>
            <person name="Haridas S."/>
            <person name="Kuo A."/>
            <person name="Mondo S."/>
            <person name="Pangilinan J."/>
            <person name="Riley R."/>
            <person name="LaButti K."/>
            <person name="Andreopoulos B."/>
            <person name="Lipzen A."/>
            <person name="Chen C."/>
            <person name="Yan M."/>
            <person name="Daum C."/>
            <person name="Ng V."/>
            <person name="Clum A."/>
            <person name="Steindorff A."/>
            <person name="Ohm R.A."/>
            <person name="Martin F."/>
            <person name="Silar P."/>
            <person name="Natvig D.O."/>
            <person name="Lalanne C."/>
            <person name="Gautier V."/>
            <person name="Ament-Velasquez S.L."/>
            <person name="Kruys A."/>
            <person name="Hutchinson M.I."/>
            <person name="Powell A.J."/>
            <person name="Barry K."/>
            <person name="Miller A.N."/>
            <person name="Grigoriev I.V."/>
            <person name="Debuchy R."/>
            <person name="Gladieux P."/>
            <person name="Hiltunen Thoren M."/>
            <person name="Johannesson H."/>
        </authorList>
    </citation>
    <scope>NUCLEOTIDE SEQUENCE</scope>
    <source>
        <strain evidence="3">CBS 508.74</strain>
    </source>
</reference>
<keyword evidence="4" id="KW-1185">Reference proteome</keyword>
<accession>A0AAN6TKX9</accession>
<keyword evidence="2" id="KW-0472">Membrane</keyword>
<dbReference type="RefSeq" id="XP_064673536.1">
    <property type="nucleotide sequence ID" value="XM_064809569.1"/>
</dbReference>
<keyword evidence="2" id="KW-0812">Transmembrane</keyword>
<feature type="transmembrane region" description="Helical" evidence="2">
    <location>
        <begin position="144"/>
        <end position="165"/>
    </location>
</feature>
<dbReference type="EMBL" id="MU853334">
    <property type="protein sequence ID" value="KAK4115966.1"/>
    <property type="molecule type" value="Genomic_DNA"/>
</dbReference>
<sequence length="678" mass="75324">MAGMEEPIASPATFYIADDSDWMGPREKRPSTVAHSLPLVREESARHDLNERRSRLWDNLSLNQSLIWYFAISLLFSLFYCLFIYYVLIRKNPQIGSVLLDATTSNLLISIFSQIFVLLAEALVSNFLDTLRGALAGREAGTTATAFFGISAATGWLSVFRLVLVSRFRDLWCNFRLTLPVLGLLFSSVLKFQANFGYYFIPSKVSIPVYAGLVPIEILLLQNIRTTDLWIYFQSFTNLLLGHPNYSVPFSANGCTGSCKSFLLPGGLEMARQVAPALNLTLFHGGIFDNNEAIRVEASRGIVLSFEKTSPDFMFDWEEECIYAGEQIDDGVQLCVQQSGDSVIAGWTSCTQEIWDRNNDTYSTACWDDLSWTRKPMEWTTKMTGHYHYATATYDRLNGSLIDVQPIAPPPSANQTLLASPIPLSAPDYRTLYRKLLVPVNGSSNALERTKIDSFTYDLIWLHRTYQVSFPDQEDAPLSYLQNFLAVPIQFGIVAMEFANYTQNPELLKAFFGPQGLPLPDDMITVAVGGRSTSRLLIQEWTGWAFIAGTVAMLLLAGGGIWWLLSRPTPVLGSSGIPELDILRAGGWDGPDSHGQQRRGSGGGQGFTDRRGDGRMVVHLPEGVAALTRRETTSGWRMASSLRDWGIVAVNQGRDEGPTLVAVQKVKGKKSTRDVHVP</sequence>
<evidence type="ECO:0000256" key="1">
    <source>
        <dbReference type="SAM" id="MobiDB-lite"/>
    </source>
</evidence>
<keyword evidence="2" id="KW-1133">Transmembrane helix</keyword>
<dbReference type="GeneID" id="89933693"/>
<evidence type="ECO:0000256" key="2">
    <source>
        <dbReference type="SAM" id="Phobius"/>
    </source>
</evidence>
<feature type="transmembrane region" description="Helical" evidence="2">
    <location>
        <begin position="541"/>
        <end position="565"/>
    </location>
</feature>
<feature type="transmembrane region" description="Helical" evidence="2">
    <location>
        <begin position="66"/>
        <end position="88"/>
    </location>
</feature>
<reference evidence="3" key="2">
    <citation type="submission" date="2023-05" db="EMBL/GenBank/DDBJ databases">
        <authorList>
            <consortium name="Lawrence Berkeley National Laboratory"/>
            <person name="Steindorff A."/>
            <person name="Hensen N."/>
            <person name="Bonometti L."/>
            <person name="Westerberg I."/>
            <person name="Brannstrom I.O."/>
            <person name="Guillou S."/>
            <person name="Cros-Aarteil S."/>
            <person name="Calhoun S."/>
            <person name="Haridas S."/>
            <person name="Kuo A."/>
            <person name="Mondo S."/>
            <person name="Pangilinan J."/>
            <person name="Riley R."/>
            <person name="Labutti K."/>
            <person name="Andreopoulos B."/>
            <person name="Lipzen A."/>
            <person name="Chen C."/>
            <person name="Yanf M."/>
            <person name="Daum C."/>
            <person name="Ng V."/>
            <person name="Clum A."/>
            <person name="Ohm R."/>
            <person name="Martin F."/>
            <person name="Silar P."/>
            <person name="Natvig D."/>
            <person name="Lalanne C."/>
            <person name="Gautier V."/>
            <person name="Ament-Velasquez S.L."/>
            <person name="Kruys A."/>
            <person name="Hutchinson M.I."/>
            <person name="Powell A.J."/>
            <person name="Barry K."/>
            <person name="Miller A.N."/>
            <person name="Grigoriev I.V."/>
            <person name="Debuchy R."/>
            <person name="Gladieux P."/>
            <person name="Thoren M.H."/>
            <person name="Johannesson H."/>
        </authorList>
    </citation>
    <scope>NUCLEOTIDE SEQUENCE</scope>
    <source>
        <strain evidence="3">CBS 508.74</strain>
    </source>
</reference>
<feature type="transmembrane region" description="Helical" evidence="2">
    <location>
        <begin position="207"/>
        <end position="224"/>
    </location>
</feature>
<feature type="transmembrane region" description="Helical" evidence="2">
    <location>
        <begin position="177"/>
        <end position="201"/>
    </location>
</feature>
<evidence type="ECO:0000313" key="4">
    <source>
        <dbReference type="Proteomes" id="UP001302812"/>
    </source>
</evidence>
<feature type="region of interest" description="Disordered" evidence="1">
    <location>
        <begin position="588"/>
        <end position="613"/>
    </location>
</feature>
<organism evidence="3 4">
    <name type="scientific">Canariomyces notabilis</name>
    <dbReference type="NCBI Taxonomy" id="2074819"/>
    <lineage>
        <taxon>Eukaryota</taxon>
        <taxon>Fungi</taxon>
        <taxon>Dikarya</taxon>
        <taxon>Ascomycota</taxon>
        <taxon>Pezizomycotina</taxon>
        <taxon>Sordariomycetes</taxon>
        <taxon>Sordariomycetidae</taxon>
        <taxon>Sordariales</taxon>
        <taxon>Chaetomiaceae</taxon>
        <taxon>Canariomyces</taxon>
    </lineage>
</organism>
<gene>
    <name evidence="3" type="ORF">N656DRAFT_410575</name>
</gene>
<protein>
    <submittedName>
        <fullName evidence="3">Uncharacterized protein</fullName>
    </submittedName>
</protein>